<gene>
    <name evidence="2" type="ORF">NX786_13820</name>
</gene>
<feature type="transmembrane region" description="Helical" evidence="1">
    <location>
        <begin position="251"/>
        <end position="273"/>
    </location>
</feature>
<accession>A0ABT2BZ43</accession>
<feature type="transmembrane region" description="Helical" evidence="1">
    <location>
        <begin position="285"/>
        <end position="304"/>
    </location>
</feature>
<keyword evidence="3" id="KW-1185">Reference proteome</keyword>
<feature type="transmembrane region" description="Helical" evidence="1">
    <location>
        <begin position="227"/>
        <end position="245"/>
    </location>
</feature>
<feature type="transmembrane region" description="Helical" evidence="1">
    <location>
        <begin position="156"/>
        <end position="175"/>
    </location>
</feature>
<evidence type="ECO:0008006" key="4">
    <source>
        <dbReference type="Google" id="ProtNLM"/>
    </source>
</evidence>
<dbReference type="EMBL" id="JANUHC010000004">
    <property type="protein sequence ID" value="MCS0630415.1"/>
    <property type="molecule type" value="Genomic_DNA"/>
</dbReference>
<name>A0ABT2BZ43_9BURK</name>
<dbReference type="Proteomes" id="UP001165263">
    <property type="component" value="Unassembled WGS sequence"/>
</dbReference>
<comment type="caution">
    <text evidence="2">The sequence shown here is derived from an EMBL/GenBank/DDBJ whole genome shotgun (WGS) entry which is preliminary data.</text>
</comment>
<organism evidence="2 3">
    <name type="scientific">Telluria mixta</name>
    <dbReference type="NCBI Taxonomy" id="34071"/>
    <lineage>
        <taxon>Bacteria</taxon>
        <taxon>Pseudomonadati</taxon>
        <taxon>Pseudomonadota</taxon>
        <taxon>Betaproteobacteria</taxon>
        <taxon>Burkholderiales</taxon>
        <taxon>Oxalobacteraceae</taxon>
        <taxon>Telluria group</taxon>
        <taxon>Telluria</taxon>
    </lineage>
</organism>
<feature type="transmembrane region" description="Helical" evidence="1">
    <location>
        <begin position="46"/>
        <end position="68"/>
    </location>
</feature>
<keyword evidence="1" id="KW-1133">Transmembrane helix</keyword>
<reference evidence="2" key="1">
    <citation type="submission" date="2022-08" db="EMBL/GenBank/DDBJ databases">
        <title>Reclassification of Massilia species as members of the genera Telluria, Duganella, Pseudoduganella, Mokoshia gen. nov. and Zemynaea gen. nov. using orthogonal and non-orthogonal genome-based approaches.</title>
        <authorList>
            <person name="Bowman J.P."/>
        </authorList>
    </citation>
    <scope>NUCLEOTIDE SEQUENCE</scope>
    <source>
        <strain evidence="2">LMG 11547</strain>
    </source>
</reference>
<feature type="transmembrane region" description="Helical" evidence="1">
    <location>
        <begin position="372"/>
        <end position="403"/>
    </location>
</feature>
<feature type="transmembrane region" description="Helical" evidence="1">
    <location>
        <begin position="89"/>
        <end position="108"/>
    </location>
</feature>
<dbReference type="RefSeq" id="WP_259449523.1">
    <property type="nucleotide sequence ID" value="NZ_CP119520.1"/>
</dbReference>
<feature type="transmembrane region" description="Helical" evidence="1">
    <location>
        <begin position="114"/>
        <end position="135"/>
    </location>
</feature>
<feature type="transmembrane region" description="Helical" evidence="1">
    <location>
        <begin position="195"/>
        <end position="215"/>
    </location>
</feature>
<evidence type="ECO:0000256" key="1">
    <source>
        <dbReference type="SAM" id="Phobius"/>
    </source>
</evidence>
<sequence length="416" mass="42982">MRRALDTTRLPPPTVPLAFLLAAPWFGVAAGVVVAWHGAAVVASRWFAPALAAVHLVTLGFLTMTMAGSLLQMIPAVAGLPLRGTWRPAAWSCPLLGAGAALLAAAFLSGHALLFALAGATLLAAFGALLACLVPSLWQRTRAAASTAHIAGGMRAAVAALLACVGAGLLLAGWLAGGPAVPVLPLVDTHAALGLAGWVLPLVMAVSFQVIPMFQATDPFPPPAARVLAPLVLLALAGWIAGRWLDAPWRAVPALAGAALVTAYAGLAAALLLRRERTRTAAGTRYWLLSLASLTAAAWMFAWPGETSDALVGVCFLAGCAMSAVNGMLYRIVPFLVWHQLRARLPADVAVPKFAELIAPDRLRTQCRWHGAAVAVLVAACVVPPLASVAGVLLAIACLRLGLDLAAPVMRHRLSL</sequence>
<protein>
    <recommendedName>
        <fullName evidence="4">Permease</fullName>
    </recommendedName>
</protein>
<evidence type="ECO:0000313" key="3">
    <source>
        <dbReference type="Proteomes" id="UP001165263"/>
    </source>
</evidence>
<keyword evidence="1" id="KW-0812">Transmembrane</keyword>
<proteinExistence type="predicted"/>
<keyword evidence="1" id="KW-0472">Membrane</keyword>
<feature type="transmembrane region" description="Helical" evidence="1">
    <location>
        <begin position="310"/>
        <end position="333"/>
    </location>
</feature>
<evidence type="ECO:0000313" key="2">
    <source>
        <dbReference type="EMBL" id="MCS0630415.1"/>
    </source>
</evidence>